<name>A0A5N6LLY9_9ASTR</name>
<evidence type="ECO:0000313" key="4">
    <source>
        <dbReference type="Proteomes" id="UP000326396"/>
    </source>
</evidence>
<feature type="repeat" description="PPR" evidence="2">
    <location>
        <begin position="307"/>
        <end position="342"/>
    </location>
</feature>
<proteinExistence type="predicted"/>
<dbReference type="PANTHER" id="PTHR47928:SF57">
    <property type="entry name" value="DYW DOMAIN-CONTAINING PROTEIN"/>
    <property type="match status" value="1"/>
</dbReference>
<dbReference type="InterPro" id="IPR002885">
    <property type="entry name" value="PPR_rpt"/>
</dbReference>
<dbReference type="SUPFAM" id="SSF48452">
    <property type="entry name" value="TPR-like"/>
    <property type="match status" value="1"/>
</dbReference>
<feature type="repeat" description="PPR" evidence="2">
    <location>
        <begin position="105"/>
        <end position="139"/>
    </location>
</feature>
<dbReference type="FunFam" id="1.25.40.10:FF:000073">
    <property type="entry name" value="Pentatricopeptide repeat-containing protein chloroplastic"/>
    <property type="match status" value="1"/>
</dbReference>
<dbReference type="Proteomes" id="UP000326396">
    <property type="component" value="Linkage Group LG9"/>
</dbReference>
<evidence type="ECO:0000313" key="3">
    <source>
        <dbReference type="EMBL" id="KAD2393197.1"/>
    </source>
</evidence>
<keyword evidence="1" id="KW-0677">Repeat</keyword>
<dbReference type="GO" id="GO:0003729">
    <property type="term" value="F:mRNA binding"/>
    <property type="evidence" value="ECO:0007669"/>
    <property type="project" value="UniProtKB-ARBA"/>
</dbReference>
<evidence type="ECO:0000256" key="2">
    <source>
        <dbReference type="PROSITE-ProRule" id="PRU00708"/>
    </source>
</evidence>
<dbReference type="Pfam" id="PF01535">
    <property type="entry name" value="PPR"/>
    <property type="match status" value="6"/>
</dbReference>
<evidence type="ECO:0008006" key="5">
    <source>
        <dbReference type="Google" id="ProtNLM"/>
    </source>
</evidence>
<keyword evidence="4" id="KW-1185">Reference proteome</keyword>
<dbReference type="NCBIfam" id="TIGR00756">
    <property type="entry name" value="PPR"/>
    <property type="match status" value="3"/>
</dbReference>
<dbReference type="Pfam" id="PF13041">
    <property type="entry name" value="PPR_2"/>
    <property type="match status" value="2"/>
</dbReference>
<dbReference type="Pfam" id="PF20431">
    <property type="entry name" value="E_motif"/>
    <property type="match status" value="1"/>
</dbReference>
<dbReference type="Gene3D" id="1.25.40.10">
    <property type="entry name" value="Tetratricopeptide repeat domain"/>
    <property type="match status" value="3"/>
</dbReference>
<comment type="caution">
    <text evidence="3">The sequence shown here is derived from an EMBL/GenBank/DDBJ whole genome shotgun (WGS) entry which is preliminary data.</text>
</comment>
<dbReference type="InterPro" id="IPR011990">
    <property type="entry name" value="TPR-like_helical_dom_sf"/>
</dbReference>
<reference evidence="3 4" key="1">
    <citation type="submission" date="2019-05" db="EMBL/GenBank/DDBJ databases">
        <title>Mikania micrantha, genome provides insights into the molecular mechanism of rapid growth.</title>
        <authorList>
            <person name="Liu B."/>
        </authorList>
    </citation>
    <scope>NUCLEOTIDE SEQUENCE [LARGE SCALE GENOMIC DNA]</scope>
    <source>
        <strain evidence="3">NLD-2019</strain>
        <tissue evidence="3">Leaf</tissue>
    </source>
</reference>
<accession>A0A5N6LLY9</accession>
<dbReference type="InterPro" id="IPR046848">
    <property type="entry name" value="E_motif"/>
</dbReference>
<organism evidence="3 4">
    <name type="scientific">Mikania micrantha</name>
    <name type="common">bitter vine</name>
    <dbReference type="NCBI Taxonomy" id="192012"/>
    <lineage>
        <taxon>Eukaryota</taxon>
        <taxon>Viridiplantae</taxon>
        <taxon>Streptophyta</taxon>
        <taxon>Embryophyta</taxon>
        <taxon>Tracheophyta</taxon>
        <taxon>Spermatophyta</taxon>
        <taxon>Magnoliopsida</taxon>
        <taxon>eudicotyledons</taxon>
        <taxon>Gunneridae</taxon>
        <taxon>Pentapetalae</taxon>
        <taxon>asterids</taxon>
        <taxon>campanulids</taxon>
        <taxon>Asterales</taxon>
        <taxon>Asteraceae</taxon>
        <taxon>Asteroideae</taxon>
        <taxon>Heliantheae alliance</taxon>
        <taxon>Eupatorieae</taxon>
        <taxon>Mikania</taxon>
    </lineage>
</organism>
<sequence>MPIRCLIKRLKRHATLVHVKDYRALASFVQENVLGKKPSKYQLCTALNCCAKTQNSSLGSQIHAKIVHIGFDQNLYINSSLINAHVKCGSMGDAMKVFRGIELHDEVSWTSMICGLSQNRQGGKALCLFKEMLATVVRPNCVTYVSVISACTEQESVYRCGELLHAHVIILGHESNNFVVSSLIDYYSKCGRMDKTVVLFGSCISDYVVLNTMISAYNHNQQGEEALKLFRKMLDENVNLSEHTLTSILDACGALTVLQQGKQVHALVTKLGSDYNTFVVGALMDMYSKCGNIDEACHVFDLASYKNNILWTSLITTYAQSGRGVDALKIFDHLLMEKRFYPDHVCFTIVLTACNHSGLIDKGISYFKKMITDYNLAPEIDQYACLIDLYARKGDLKSAKKLMEEMPFYANAVMWSSLLSSCKEYGNVELGTEAAYKLFELEPHSPAPYLVLADIYAAAGLWNRVQSIRKLMDENGIRKSLAGWSRVEVDRMR</sequence>
<dbReference type="FunFam" id="1.25.40.10:FF:000090">
    <property type="entry name" value="Pentatricopeptide repeat-containing protein, chloroplastic"/>
    <property type="match status" value="1"/>
</dbReference>
<dbReference type="PANTHER" id="PTHR47928">
    <property type="entry name" value="REPEAT-CONTAINING PROTEIN, PUTATIVE-RELATED"/>
    <property type="match status" value="1"/>
</dbReference>
<feature type="repeat" description="PPR" evidence="2">
    <location>
        <begin position="206"/>
        <end position="240"/>
    </location>
</feature>
<protein>
    <recommendedName>
        <fullName evidence="5">Pentacotripeptide-repeat region of PRORP domain-containing protein</fullName>
    </recommendedName>
</protein>
<gene>
    <name evidence="3" type="ORF">E3N88_40174</name>
</gene>
<dbReference type="InterPro" id="IPR050421">
    <property type="entry name" value="PPR"/>
</dbReference>
<dbReference type="AlphaFoldDB" id="A0A5N6LLY9"/>
<dbReference type="EMBL" id="SZYD01000019">
    <property type="protein sequence ID" value="KAD2393197.1"/>
    <property type="molecule type" value="Genomic_DNA"/>
</dbReference>
<dbReference type="PROSITE" id="PS51375">
    <property type="entry name" value="PPR"/>
    <property type="match status" value="3"/>
</dbReference>
<dbReference type="OrthoDB" id="1859199at2759"/>
<evidence type="ECO:0000256" key="1">
    <source>
        <dbReference type="ARBA" id="ARBA00022737"/>
    </source>
</evidence>